<evidence type="ECO:0000313" key="2">
    <source>
        <dbReference type="EMBL" id="CAD7002934.1"/>
    </source>
</evidence>
<feature type="compositionally biased region" description="Basic and acidic residues" evidence="1">
    <location>
        <begin position="1"/>
        <end position="19"/>
    </location>
</feature>
<gene>
    <name evidence="2" type="ORF">CCAP1982_LOCUS11400</name>
</gene>
<dbReference type="EMBL" id="CAJHJT010000034">
    <property type="protein sequence ID" value="CAD7002934.1"/>
    <property type="molecule type" value="Genomic_DNA"/>
</dbReference>
<dbReference type="Proteomes" id="UP000606786">
    <property type="component" value="Unassembled WGS sequence"/>
</dbReference>
<evidence type="ECO:0000256" key="1">
    <source>
        <dbReference type="SAM" id="MobiDB-lite"/>
    </source>
</evidence>
<dbReference type="AlphaFoldDB" id="A0A811UW82"/>
<comment type="caution">
    <text evidence="2">The sequence shown here is derived from an EMBL/GenBank/DDBJ whole genome shotgun (WGS) entry which is preliminary data.</text>
</comment>
<keyword evidence="3" id="KW-1185">Reference proteome</keyword>
<sequence>MSPLQEHGESNLHEEDANGKPRAVKRILSTISCSFIEKEYEETDRKKGGGQLLSSVCPFVHLFICKADPQFRDHTWYTEALLHFNGLIGPLKHV</sequence>
<organism evidence="2 3">
    <name type="scientific">Ceratitis capitata</name>
    <name type="common">Mediterranean fruit fly</name>
    <name type="synonym">Tephritis capitata</name>
    <dbReference type="NCBI Taxonomy" id="7213"/>
    <lineage>
        <taxon>Eukaryota</taxon>
        <taxon>Metazoa</taxon>
        <taxon>Ecdysozoa</taxon>
        <taxon>Arthropoda</taxon>
        <taxon>Hexapoda</taxon>
        <taxon>Insecta</taxon>
        <taxon>Pterygota</taxon>
        <taxon>Neoptera</taxon>
        <taxon>Endopterygota</taxon>
        <taxon>Diptera</taxon>
        <taxon>Brachycera</taxon>
        <taxon>Muscomorpha</taxon>
        <taxon>Tephritoidea</taxon>
        <taxon>Tephritidae</taxon>
        <taxon>Ceratitis</taxon>
        <taxon>Ceratitis</taxon>
    </lineage>
</organism>
<feature type="region of interest" description="Disordered" evidence="1">
    <location>
        <begin position="1"/>
        <end position="21"/>
    </location>
</feature>
<proteinExistence type="predicted"/>
<accession>A0A811UW82</accession>
<evidence type="ECO:0000313" key="3">
    <source>
        <dbReference type="Proteomes" id="UP000606786"/>
    </source>
</evidence>
<name>A0A811UW82_CERCA</name>
<reference evidence="2" key="1">
    <citation type="submission" date="2020-11" db="EMBL/GenBank/DDBJ databases">
        <authorList>
            <person name="Whitehead M."/>
        </authorList>
    </citation>
    <scope>NUCLEOTIDE SEQUENCE</scope>
    <source>
        <strain evidence="2">EGII</strain>
    </source>
</reference>
<protein>
    <submittedName>
        <fullName evidence="2">(Mediterranean fruit fly) hypothetical protein</fullName>
    </submittedName>
</protein>